<name>A0ABS4P211_9BACL</name>
<dbReference type="Gene3D" id="1.10.10.60">
    <property type="entry name" value="Homeodomain-like"/>
    <property type="match status" value="2"/>
</dbReference>
<dbReference type="InterPro" id="IPR018060">
    <property type="entry name" value="HTH_AraC"/>
</dbReference>
<evidence type="ECO:0000256" key="4">
    <source>
        <dbReference type="PROSITE-ProRule" id="PRU00169"/>
    </source>
</evidence>
<proteinExistence type="predicted"/>
<dbReference type="InterPro" id="IPR020449">
    <property type="entry name" value="Tscrpt_reg_AraC-type_HTH"/>
</dbReference>
<dbReference type="SMART" id="SM00342">
    <property type="entry name" value="HTH_ARAC"/>
    <property type="match status" value="1"/>
</dbReference>
<feature type="modified residue" description="4-aspartylphosphate" evidence="4">
    <location>
        <position position="58"/>
    </location>
</feature>
<protein>
    <submittedName>
        <fullName evidence="7">Two-component system response regulator YesN</fullName>
    </submittedName>
</protein>
<organism evidence="7 8">
    <name type="scientific">Paenibacillus silagei</name>
    <dbReference type="NCBI Taxonomy" id="1670801"/>
    <lineage>
        <taxon>Bacteria</taxon>
        <taxon>Bacillati</taxon>
        <taxon>Bacillota</taxon>
        <taxon>Bacilli</taxon>
        <taxon>Bacillales</taxon>
        <taxon>Paenibacillaceae</taxon>
        <taxon>Paenibacillus</taxon>
    </lineage>
</organism>
<evidence type="ECO:0000256" key="2">
    <source>
        <dbReference type="ARBA" id="ARBA00023125"/>
    </source>
</evidence>
<dbReference type="SMART" id="SM00448">
    <property type="entry name" value="REC"/>
    <property type="match status" value="1"/>
</dbReference>
<dbReference type="Pfam" id="PF00072">
    <property type="entry name" value="Response_reg"/>
    <property type="match status" value="1"/>
</dbReference>
<feature type="domain" description="Response regulatory" evidence="6">
    <location>
        <begin position="6"/>
        <end position="123"/>
    </location>
</feature>
<dbReference type="InterPro" id="IPR011006">
    <property type="entry name" value="CheY-like_superfamily"/>
</dbReference>
<keyword evidence="8" id="KW-1185">Reference proteome</keyword>
<dbReference type="Pfam" id="PF12833">
    <property type="entry name" value="HTH_18"/>
    <property type="match status" value="1"/>
</dbReference>
<evidence type="ECO:0000313" key="8">
    <source>
        <dbReference type="Proteomes" id="UP000773462"/>
    </source>
</evidence>
<evidence type="ECO:0000259" key="6">
    <source>
        <dbReference type="PROSITE" id="PS50110"/>
    </source>
</evidence>
<reference evidence="7 8" key="1">
    <citation type="submission" date="2021-03" db="EMBL/GenBank/DDBJ databases">
        <title>Genomic Encyclopedia of Type Strains, Phase IV (KMG-IV): sequencing the most valuable type-strain genomes for metagenomic binning, comparative biology and taxonomic classification.</title>
        <authorList>
            <person name="Goeker M."/>
        </authorList>
    </citation>
    <scope>NUCLEOTIDE SEQUENCE [LARGE SCALE GENOMIC DNA]</scope>
    <source>
        <strain evidence="7 8">DSM 101953</strain>
    </source>
</reference>
<dbReference type="CDD" id="cd17536">
    <property type="entry name" value="REC_YesN-like"/>
    <property type="match status" value="1"/>
</dbReference>
<evidence type="ECO:0000259" key="5">
    <source>
        <dbReference type="PROSITE" id="PS01124"/>
    </source>
</evidence>
<keyword evidence="2" id="KW-0238">DNA-binding</keyword>
<evidence type="ECO:0000256" key="3">
    <source>
        <dbReference type="ARBA" id="ARBA00023163"/>
    </source>
</evidence>
<dbReference type="Gene3D" id="3.40.50.2300">
    <property type="match status" value="1"/>
</dbReference>
<keyword evidence="3" id="KW-0804">Transcription</keyword>
<dbReference type="InterPro" id="IPR001789">
    <property type="entry name" value="Sig_transdc_resp-reg_receiver"/>
</dbReference>
<keyword evidence="4" id="KW-0597">Phosphoprotein</keyword>
<evidence type="ECO:0000256" key="1">
    <source>
        <dbReference type="ARBA" id="ARBA00023015"/>
    </source>
</evidence>
<gene>
    <name evidence="7" type="ORF">J2Z70_006554</name>
</gene>
<accession>A0ABS4P211</accession>
<feature type="domain" description="HTH araC/xylS-type" evidence="5">
    <location>
        <begin position="464"/>
        <end position="562"/>
    </location>
</feature>
<dbReference type="PANTHER" id="PTHR43280:SF10">
    <property type="entry name" value="REGULATORY PROTEIN POCR"/>
    <property type="match status" value="1"/>
</dbReference>
<comment type="caution">
    <text evidence="7">The sequence shown here is derived from an EMBL/GenBank/DDBJ whole genome shotgun (WGS) entry which is preliminary data.</text>
</comment>
<sequence>MNPICKVLIVDDEILVRQGIKYVLDWEQEGFHIVGEAANGQEALNSLQTLQPHIIITDIVMPVMDGEELTRLVKRDYPATEVIVLSSFSEFHYVRSTFQHGVADYILKPKLEAGALLQVLQKTRDRIPGLSAAGGQTEAEAQPLDTLLGRMLAGYRLPPESEVYVKQQLPHHAFALLGWEPVQQAPGGEAMNHTAINAVSSDNAMNHTAINAVSSSNAMNRITINTASSAANAQEAASATVITTITSELNQCVPGRVQCIIPVAEPSGTTFMLINLEEAHWPQLLKAVHQSADTMAGQEVELRLTLSRRFSSLSELAAVQQESNARLQQCRFFRPEQTLLIQEKRPDPETPLPKFNLAQFTEQLKRQQLAEAFGDLHQHVDALSRQNDGDVYQFKSFLSNMIFNITNQFSHLQELEEGKYGLFRAIDEAGTAEQAMQILDDYLRRIMELTASAAPAPGGNASMTKLLQYIEEHYTEPLTLTEMARHFHFNPSYLSSLFTTYNHEGFKEHLNTVRTGRAAELLRAGEAPIAEISSMVGYGDHSYFCKVFKKYYGLSPSGYRRQHYGQE</sequence>
<evidence type="ECO:0000313" key="7">
    <source>
        <dbReference type="EMBL" id="MBP2116324.1"/>
    </source>
</evidence>
<keyword evidence="1" id="KW-0805">Transcription regulation</keyword>
<dbReference type="EMBL" id="JAGGLV010000042">
    <property type="protein sequence ID" value="MBP2116324.1"/>
    <property type="molecule type" value="Genomic_DNA"/>
</dbReference>
<dbReference type="PROSITE" id="PS50110">
    <property type="entry name" value="RESPONSE_REGULATORY"/>
    <property type="match status" value="1"/>
</dbReference>
<dbReference type="PRINTS" id="PR00032">
    <property type="entry name" value="HTHARAC"/>
</dbReference>
<dbReference type="SUPFAM" id="SSF52172">
    <property type="entry name" value="CheY-like"/>
    <property type="match status" value="1"/>
</dbReference>
<dbReference type="InterPro" id="IPR009057">
    <property type="entry name" value="Homeodomain-like_sf"/>
</dbReference>
<dbReference type="SUPFAM" id="SSF46689">
    <property type="entry name" value="Homeodomain-like"/>
    <property type="match status" value="2"/>
</dbReference>
<dbReference type="PANTHER" id="PTHR43280">
    <property type="entry name" value="ARAC-FAMILY TRANSCRIPTIONAL REGULATOR"/>
    <property type="match status" value="1"/>
</dbReference>
<dbReference type="PROSITE" id="PS01124">
    <property type="entry name" value="HTH_ARAC_FAMILY_2"/>
    <property type="match status" value="1"/>
</dbReference>
<dbReference type="RefSeq" id="WP_209879797.1">
    <property type="nucleotide sequence ID" value="NZ_JAGGLV010000042.1"/>
</dbReference>
<dbReference type="Proteomes" id="UP000773462">
    <property type="component" value="Unassembled WGS sequence"/>
</dbReference>